<dbReference type="AlphaFoldDB" id="A0A420HX18"/>
<keyword evidence="2" id="KW-1185">Reference proteome</keyword>
<dbReference type="InterPro" id="IPR036396">
    <property type="entry name" value="Cyt_P450_sf"/>
</dbReference>
<reference evidence="1 2" key="1">
    <citation type="journal article" date="2018" name="BMC Genomics">
        <title>Comparative genome analyses reveal sequence features reflecting distinct modes of host-adaptation between dicot and monocot powdery mildew.</title>
        <authorList>
            <person name="Wu Y."/>
            <person name="Ma X."/>
            <person name="Pan Z."/>
            <person name="Kale S.D."/>
            <person name="Song Y."/>
            <person name="King H."/>
            <person name="Zhang Q."/>
            <person name="Presley C."/>
            <person name="Deng X."/>
            <person name="Wei C.I."/>
            <person name="Xiao S."/>
        </authorList>
    </citation>
    <scope>NUCLEOTIDE SEQUENCE [LARGE SCALE GENOMIC DNA]</scope>
    <source>
        <strain evidence="1">UMSG2</strain>
    </source>
</reference>
<proteinExistence type="predicted"/>
<dbReference type="STRING" id="212602.A0A420HX18"/>
<evidence type="ECO:0000313" key="1">
    <source>
        <dbReference type="EMBL" id="RKF61957.1"/>
    </source>
</evidence>
<dbReference type="Proteomes" id="UP000286134">
    <property type="component" value="Unassembled WGS sequence"/>
</dbReference>
<gene>
    <name evidence="1" type="ORF">OnM2_037082</name>
</gene>
<accession>A0A420HX18</accession>
<name>A0A420HX18_9PEZI</name>
<dbReference type="GO" id="GO:0004497">
    <property type="term" value="F:monooxygenase activity"/>
    <property type="evidence" value="ECO:0007669"/>
    <property type="project" value="InterPro"/>
</dbReference>
<dbReference type="EMBL" id="MCFK01003731">
    <property type="protein sequence ID" value="RKF61957.1"/>
    <property type="molecule type" value="Genomic_DNA"/>
</dbReference>
<dbReference type="OrthoDB" id="1470350at2759"/>
<dbReference type="GO" id="GO:0016705">
    <property type="term" value="F:oxidoreductase activity, acting on paired donors, with incorporation or reduction of molecular oxygen"/>
    <property type="evidence" value="ECO:0007669"/>
    <property type="project" value="InterPro"/>
</dbReference>
<sequence length="51" mass="5950">MATTEMRLVIAHILWNFDMELEPDSLGWINQAVYALWEKGPLNVKLHVRKA</sequence>
<dbReference type="GO" id="GO:0020037">
    <property type="term" value="F:heme binding"/>
    <property type="evidence" value="ECO:0007669"/>
    <property type="project" value="InterPro"/>
</dbReference>
<organism evidence="1 2">
    <name type="scientific">Erysiphe neolycopersici</name>
    <dbReference type="NCBI Taxonomy" id="212602"/>
    <lineage>
        <taxon>Eukaryota</taxon>
        <taxon>Fungi</taxon>
        <taxon>Dikarya</taxon>
        <taxon>Ascomycota</taxon>
        <taxon>Pezizomycotina</taxon>
        <taxon>Leotiomycetes</taxon>
        <taxon>Erysiphales</taxon>
        <taxon>Erysiphaceae</taxon>
        <taxon>Erysiphe</taxon>
    </lineage>
</organism>
<dbReference type="GO" id="GO:0005506">
    <property type="term" value="F:iron ion binding"/>
    <property type="evidence" value="ECO:0007669"/>
    <property type="project" value="InterPro"/>
</dbReference>
<comment type="caution">
    <text evidence="1">The sequence shown here is derived from an EMBL/GenBank/DDBJ whole genome shotgun (WGS) entry which is preliminary data.</text>
</comment>
<dbReference type="SUPFAM" id="SSF48264">
    <property type="entry name" value="Cytochrome P450"/>
    <property type="match status" value="1"/>
</dbReference>
<evidence type="ECO:0000313" key="2">
    <source>
        <dbReference type="Proteomes" id="UP000286134"/>
    </source>
</evidence>
<dbReference type="Gene3D" id="1.10.630.10">
    <property type="entry name" value="Cytochrome P450"/>
    <property type="match status" value="1"/>
</dbReference>
<protein>
    <submittedName>
        <fullName evidence="1">Putative n-formyltyrosine oxidase</fullName>
    </submittedName>
</protein>